<protein>
    <submittedName>
        <fullName evidence="1">Uncharacterized protein</fullName>
    </submittedName>
</protein>
<reference evidence="1 2" key="1">
    <citation type="submission" date="2022-06" db="EMBL/GenBank/DDBJ databases">
        <title>Actinoplanes abujensis sp. nov., isolated from Nigerian arid soil.</title>
        <authorList>
            <person name="Ding P."/>
        </authorList>
    </citation>
    <scope>NUCLEOTIDE SEQUENCE [LARGE SCALE GENOMIC DNA]</scope>
    <source>
        <strain evidence="2">TRM88002</strain>
    </source>
</reference>
<dbReference type="RefSeq" id="WP_251804728.1">
    <property type="nucleotide sequence ID" value="NZ_JAMQOL010000090.1"/>
</dbReference>
<organism evidence="1 2">
    <name type="scientific">Paractinoplanes hotanensis</name>
    <dbReference type="NCBI Taxonomy" id="2906497"/>
    <lineage>
        <taxon>Bacteria</taxon>
        <taxon>Bacillati</taxon>
        <taxon>Actinomycetota</taxon>
        <taxon>Actinomycetes</taxon>
        <taxon>Micromonosporales</taxon>
        <taxon>Micromonosporaceae</taxon>
        <taxon>Paractinoplanes</taxon>
    </lineage>
</organism>
<dbReference type="Proteomes" id="UP001523216">
    <property type="component" value="Unassembled WGS sequence"/>
</dbReference>
<sequence length="48" mass="5574">MNRTIEEIDGVRELELPVTIVPPARTGEQSWVRCLSLFRTEFPGWAWS</sequence>
<dbReference type="EMBL" id="JAMQOL010000090">
    <property type="protein sequence ID" value="MCM4084993.1"/>
    <property type="molecule type" value="Genomic_DNA"/>
</dbReference>
<accession>A0ABT0YHK6</accession>
<comment type="caution">
    <text evidence="1">The sequence shown here is derived from an EMBL/GenBank/DDBJ whole genome shotgun (WGS) entry which is preliminary data.</text>
</comment>
<keyword evidence="2" id="KW-1185">Reference proteome</keyword>
<gene>
    <name evidence="1" type="ORF">LXN57_46445</name>
</gene>
<name>A0ABT0YHK6_9ACTN</name>
<evidence type="ECO:0000313" key="2">
    <source>
        <dbReference type="Proteomes" id="UP001523216"/>
    </source>
</evidence>
<evidence type="ECO:0000313" key="1">
    <source>
        <dbReference type="EMBL" id="MCM4084993.1"/>
    </source>
</evidence>
<proteinExistence type="predicted"/>